<proteinExistence type="predicted"/>
<comment type="caution">
    <text evidence="1">The sequence shown here is derived from an EMBL/GenBank/DDBJ whole genome shotgun (WGS) entry which is preliminary data.</text>
</comment>
<evidence type="ECO:0000313" key="2">
    <source>
        <dbReference type="Proteomes" id="UP000628736"/>
    </source>
</evidence>
<reference evidence="1" key="1">
    <citation type="submission" date="2020-08" db="EMBL/GenBank/DDBJ databases">
        <title>Genome public.</title>
        <authorList>
            <person name="Liu C."/>
            <person name="Sun Q."/>
        </authorList>
    </citation>
    <scope>NUCLEOTIDE SEQUENCE</scope>
    <source>
        <strain evidence="1">NSJ-23</strain>
    </source>
</reference>
<protein>
    <submittedName>
        <fullName evidence="1">Uncharacterized protein</fullName>
    </submittedName>
</protein>
<name>A0A8J6JAR9_9FIRM</name>
<accession>A0A8J6JAR9</accession>
<dbReference type="EMBL" id="JACOPO010000006">
    <property type="protein sequence ID" value="MBC5723088.1"/>
    <property type="molecule type" value="Genomic_DNA"/>
</dbReference>
<keyword evidence="2" id="KW-1185">Reference proteome</keyword>
<dbReference type="AlphaFoldDB" id="A0A8J6JAR9"/>
<evidence type="ECO:0000313" key="1">
    <source>
        <dbReference type="EMBL" id="MBC5723088.1"/>
    </source>
</evidence>
<organism evidence="1 2">
    <name type="scientific">Flintibacter hominis</name>
    <dbReference type="NCBI Taxonomy" id="2763048"/>
    <lineage>
        <taxon>Bacteria</taxon>
        <taxon>Bacillati</taxon>
        <taxon>Bacillota</taxon>
        <taxon>Clostridia</taxon>
        <taxon>Eubacteriales</taxon>
        <taxon>Flintibacter</taxon>
    </lineage>
</organism>
<dbReference type="Proteomes" id="UP000628736">
    <property type="component" value="Unassembled WGS sequence"/>
</dbReference>
<dbReference type="RefSeq" id="WP_186852980.1">
    <property type="nucleotide sequence ID" value="NZ_JACOPO010000006.1"/>
</dbReference>
<sequence length="45" mass="4936">MEAILKGEAKEIADLIFALQGQQSTCLQMDTKAVAQSITKKEEPQ</sequence>
<gene>
    <name evidence="1" type="ORF">H8S11_09705</name>
</gene>